<dbReference type="InterPro" id="IPR036465">
    <property type="entry name" value="vWFA_dom_sf"/>
</dbReference>
<dbReference type="PANTHER" id="PTHR33608:SF6">
    <property type="entry name" value="BLL2464 PROTEIN"/>
    <property type="match status" value="1"/>
</dbReference>
<dbReference type="GeneID" id="303367001"/>
<dbReference type="OrthoDB" id="9776116at2"/>
<dbReference type="AlphaFoldDB" id="A0A1T4M2U2"/>
<keyword evidence="3" id="KW-1185">Reference proteome</keyword>
<evidence type="ECO:0000313" key="2">
    <source>
        <dbReference type="EMBL" id="SJZ61320.1"/>
    </source>
</evidence>
<dbReference type="RefSeq" id="WP_078930494.1">
    <property type="nucleotide sequence ID" value="NZ_FUXC01000003.1"/>
</dbReference>
<sequence length="297" mass="33583">MLKIFDENSNRLAQKASLLKLSAKTLADNLRLGGFKSLYRGQGIDFYGVREYNAGDNVRSIDWNVTARMGHPFVKLYEEDRELQVFFVLDRSLSMFSGTNKKTRIQVASEAAALLVLACLQNNSSIGAVFFDGKIRFSTKAKTGRDQAMMILSRLDEAEEKIEKGSVLGSALKGAHKLLKKRSLVFVISDFRSSLWQENLARLAEKNDVVAIRITDSLDSELPEIGTAFFSDIESGVTRKFPTSLKAFKNAWFEDNRRRLDNWKEFCLRHGASPVILSTADDPAFVLNKFFCSRRER</sequence>
<dbReference type="Proteomes" id="UP000190395">
    <property type="component" value="Unassembled WGS sequence"/>
</dbReference>
<reference evidence="2 3" key="1">
    <citation type="submission" date="2017-02" db="EMBL/GenBank/DDBJ databases">
        <authorList>
            <person name="Peterson S.W."/>
        </authorList>
    </citation>
    <scope>NUCLEOTIDE SEQUENCE [LARGE SCALE GENOMIC DNA]</scope>
    <source>
        <strain evidence="2 3">ATCC BAA-909</strain>
    </source>
</reference>
<dbReference type="Gene3D" id="3.40.50.410">
    <property type="entry name" value="von Willebrand factor, type A domain"/>
    <property type="match status" value="1"/>
</dbReference>
<gene>
    <name evidence="2" type="ORF">SAMN02745152_00739</name>
</gene>
<evidence type="ECO:0000313" key="3">
    <source>
        <dbReference type="Proteomes" id="UP000190395"/>
    </source>
</evidence>
<dbReference type="Pfam" id="PF01882">
    <property type="entry name" value="DUF58"/>
    <property type="match status" value="1"/>
</dbReference>
<feature type="domain" description="DUF58" evidence="1">
    <location>
        <begin position="49"/>
        <end position="257"/>
    </location>
</feature>
<dbReference type="SUPFAM" id="SSF53300">
    <property type="entry name" value="vWA-like"/>
    <property type="match status" value="1"/>
</dbReference>
<organism evidence="2 3">
    <name type="scientific">Treponema berlinense</name>
    <dbReference type="NCBI Taxonomy" id="225004"/>
    <lineage>
        <taxon>Bacteria</taxon>
        <taxon>Pseudomonadati</taxon>
        <taxon>Spirochaetota</taxon>
        <taxon>Spirochaetia</taxon>
        <taxon>Spirochaetales</taxon>
        <taxon>Treponemataceae</taxon>
        <taxon>Treponema</taxon>
    </lineage>
</organism>
<dbReference type="EMBL" id="FUXC01000003">
    <property type="protein sequence ID" value="SJZ61320.1"/>
    <property type="molecule type" value="Genomic_DNA"/>
</dbReference>
<protein>
    <recommendedName>
        <fullName evidence="1">DUF58 domain-containing protein</fullName>
    </recommendedName>
</protein>
<dbReference type="PANTHER" id="PTHR33608">
    <property type="entry name" value="BLL2464 PROTEIN"/>
    <property type="match status" value="1"/>
</dbReference>
<proteinExistence type="predicted"/>
<name>A0A1T4M2U2_9SPIR</name>
<dbReference type="STRING" id="225004.SAMN02745152_00739"/>
<accession>A0A1T4M2U2</accession>
<evidence type="ECO:0000259" key="1">
    <source>
        <dbReference type="Pfam" id="PF01882"/>
    </source>
</evidence>
<dbReference type="InterPro" id="IPR002881">
    <property type="entry name" value="DUF58"/>
</dbReference>